<dbReference type="Proteomes" id="UP000070093">
    <property type="component" value="Unassembled WGS sequence"/>
</dbReference>
<evidence type="ECO:0000313" key="2">
    <source>
        <dbReference type="Proteomes" id="UP000070093"/>
    </source>
</evidence>
<dbReference type="EMBL" id="LTAG01000051">
    <property type="protein sequence ID" value="KXO17291.1"/>
    <property type="molecule type" value="Genomic_DNA"/>
</dbReference>
<dbReference type="AlphaFoldDB" id="A0A137SXX1"/>
<accession>A0A137SXX1</accession>
<comment type="caution">
    <text evidence="1">The sequence shown here is derived from an EMBL/GenBank/DDBJ whole genome shotgun (WGS) entry which is preliminary data.</text>
</comment>
<protein>
    <submittedName>
        <fullName evidence="1">Uncharacterized protein</fullName>
    </submittedName>
</protein>
<sequence length="40" mass="4728">MFYKKNVAVLLCRLDEILCKRLFVKEVKADGAKRILYLLI</sequence>
<organism evidence="1 2">
    <name type="scientific">Prevotella bivia</name>
    <dbReference type="NCBI Taxonomy" id="28125"/>
    <lineage>
        <taxon>Bacteria</taxon>
        <taxon>Pseudomonadati</taxon>
        <taxon>Bacteroidota</taxon>
        <taxon>Bacteroidia</taxon>
        <taxon>Bacteroidales</taxon>
        <taxon>Prevotellaceae</taxon>
        <taxon>Prevotella</taxon>
    </lineage>
</organism>
<dbReference type="PATRIC" id="fig|28125.4.peg.1239"/>
<evidence type="ECO:0000313" key="1">
    <source>
        <dbReference type="EMBL" id="KXO17291.1"/>
    </source>
</evidence>
<name>A0A137SXX1_9BACT</name>
<reference evidence="1 2" key="1">
    <citation type="submission" date="2016-02" db="EMBL/GenBank/DDBJ databases">
        <authorList>
            <person name="Wen L."/>
            <person name="He K."/>
            <person name="Yang H."/>
        </authorList>
    </citation>
    <scope>NUCLEOTIDE SEQUENCE [LARGE SCALE GENOMIC DNA]</scope>
    <source>
        <strain evidence="1 2">GED7880</strain>
    </source>
</reference>
<proteinExistence type="predicted"/>
<gene>
    <name evidence="1" type="ORF">HMPREF3202_01249</name>
</gene>